<evidence type="ECO:0000313" key="2">
    <source>
        <dbReference type="EMBL" id="PYH79936.1"/>
    </source>
</evidence>
<keyword evidence="1" id="KW-0812">Transmembrane</keyword>
<keyword evidence="3" id="KW-1185">Reference proteome</keyword>
<dbReference type="Proteomes" id="UP000248340">
    <property type="component" value="Unassembled WGS sequence"/>
</dbReference>
<protein>
    <submittedName>
        <fullName evidence="2">Uncharacterized protein</fullName>
    </submittedName>
</protein>
<dbReference type="AlphaFoldDB" id="A0A319C1N8"/>
<dbReference type="GeneID" id="37132629"/>
<dbReference type="EMBL" id="KZ821714">
    <property type="protein sequence ID" value="PYH79936.1"/>
    <property type="molecule type" value="Genomic_DNA"/>
</dbReference>
<feature type="transmembrane region" description="Helical" evidence="1">
    <location>
        <begin position="12"/>
        <end position="32"/>
    </location>
</feature>
<gene>
    <name evidence="2" type="ORF">BO82DRAFT_121638</name>
</gene>
<accession>A0A319C1N8</accession>
<organism evidence="2 3">
    <name type="scientific">Aspergillus uvarum CBS 121591</name>
    <dbReference type="NCBI Taxonomy" id="1448315"/>
    <lineage>
        <taxon>Eukaryota</taxon>
        <taxon>Fungi</taxon>
        <taxon>Dikarya</taxon>
        <taxon>Ascomycota</taxon>
        <taxon>Pezizomycotina</taxon>
        <taxon>Eurotiomycetes</taxon>
        <taxon>Eurotiomycetidae</taxon>
        <taxon>Eurotiales</taxon>
        <taxon>Aspergillaceae</taxon>
        <taxon>Aspergillus</taxon>
        <taxon>Aspergillus subgen. Circumdati</taxon>
    </lineage>
</organism>
<evidence type="ECO:0000313" key="3">
    <source>
        <dbReference type="Proteomes" id="UP000248340"/>
    </source>
</evidence>
<dbReference type="VEuPathDB" id="FungiDB:BO82DRAFT_121638"/>
<reference evidence="2 3" key="1">
    <citation type="submission" date="2016-12" db="EMBL/GenBank/DDBJ databases">
        <title>The genomes of Aspergillus section Nigri reveals drivers in fungal speciation.</title>
        <authorList>
            <consortium name="DOE Joint Genome Institute"/>
            <person name="Vesth T.C."/>
            <person name="Nybo J."/>
            <person name="Theobald S."/>
            <person name="Brandl J."/>
            <person name="Frisvad J.C."/>
            <person name="Nielsen K.F."/>
            <person name="Lyhne E.K."/>
            <person name="Kogle M.E."/>
            <person name="Kuo A."/>
            <person name="Riley R."/>
            <person name="Clum A."/>
            <person name="Nolan M."/>
            <person name="Lipzen A."/>
            <person name="Salamov A."/>
            <person name="Henrissat B."/>
            <person name="Wiebenga A."/>
            <person name="De Vries R.P."/>
            <person name="Grigoriev I.V."/>
            <person name="Mortensen U.H."/>
            <person name="Andersen M.R."/>
            <person name="Baker S.E."/>
        </authorList>
    </citation>
    <scope>NUCLEOTIDE SEQUENCE [LARGE SCALE GENOMIC DNA]</scope>
    <source>
        <strain evidence="2 3">CBS 121591</strain>
    </source>
</reference>
<dbReference type="RefSeq" id="XP_025490136.1">
    <property type="nucleotide sequence ID" value="XM_025629888.1"/>
</dbReference>
<keyword evidence="1" id="KW-1133">Transmembrane helix</keyword>
<name>A0A319C1N8_9EURO</name>
<sequence>MTSPFRVHLHRLICSITIVTKIFVYNAGMLVVDIVKRASSSQEFRDNAYAPKRRCGSAELALWNKASEVKICCTRLQLADSRPDHNSCTKAHCS</sequence>
<keyword evidence="1" id="KW-0472">Membrane</keyword>
<evidence type="ECO:0000256" key="1">
    <source>
        <dbReference type="SAM" id="Phobius"/>
    </source>
</evidence>
<proteinExistence type="predicted"/>